<evidence type="ECO:0000313" key="3">
    <source>
        <dbReference type="Proteomes" id="UP000007431"/>
    </source>
</evidence>
<organism evidence="3">
    <name type="scientific">Schizophyllum commune (strain H4-8 / FGSC 9210)</name>
    <name type="common">Split gill fungus</name>
    <dbReference type="NCBI Taxonomy" id="578458"/>
    <lineage>
        <taxon>Eukaryota</taxon>
        <taxon>Fungi</taxon>
        <taxon>Dikarya</taxon>
        <taxon>Basidiomycota</taxon>
        <taxon>Agaricomycotina</taxon>
        <taxon>Agaricomycetes</taxon>
        <taxon>Agaricomycetidae</taxon>
        <taxon>Agaricales</taxon>
        <taxon>Schizophyllaceae</taxon>
        <taxon>Schizophyllum</taxon>
    </lineage>
</organism>
<dbReference type="OrthoDB" id="2744793at2759"/>
<dbReference type="InParanoid" id="D8QAU7"/>
<dbReference type="Proteomes" id="UP000007431">
    <property type="component" value="Unassembled WGS sequence"/>
</dbReference>
<reference evidence="2 3" key="1">
    <citation type="journal article" date="2010" name="Nat. Biotechnol.">
        <title>Genome sequence of the model mushroom Schizophyllum commune.</title>
        <authorList>
            <person name="Ohm R.A."/>
            <person name="de Jong J.F."/>
            <person name="Lugones L.G."/>
            <person name="Aerts A."/>
            <person name="Kothe E."/>
            <person name="Stajich J.E."/>
            <person name="de Vries R.P."/>
            <person name="Record E."/>
            <person name="Levasseur A."/>
            <person name="Baker S.E."/>
            <person name="Bartholomew K.A."/>
            <person name="Coutinho P.M."/>
            <person name="Erdmann S."/>
            <person name="Fowler T.J."/>
            <person name="Gathman A.C."/>
            <person name="Lombard V."/>
            <person name="Henrissat B."/>
            <person name="Knabe N."/>
            <person name="Kuees U."/>
            <person name="Lilly W.W."/>
            <person name="Lindquist E."/>
            <person name="Lucas S."/>
            <person name="Magnuson J.K."/>
            <person name="Piumi F."/>
            <person name="Raudaskoski M."/>
            <person name="Salamov A."/>
            <person name="Schmutz J."/>
            <person name="Schwarze F.W.M.R."/>
            <person name="vanKuyk P.A."/>
            <person name="Horton J.S."/>
            <person name="Grigoriev I.V."/>
            <person name="Woesten H.A.B."/>
        </authorList>
    </citation>
    <scope>NUCLEOTIDE SEQUENCE [LARGE SCALE GENOMIC DNA]</scope>
    <source>
        <strain evidence="3">H4-8 / FGSC 9210</strain>
    </source>
</reference>
<dbReference type="AlphaFoldDB" id="D8QAU7"/>
<dbReference type="RefSeq" id="XP_003029147.1">
    <property type="nucleotide sequence ID" value="XM_003029101.1"/>
</dbReference>
<keyword evidence="1" id="KW-0472">Membrane</keyword>
<feature type="transmembrane region" description="Helical" evidence="1">
    <location>
        <begin position="107"/>
        <end position="126"/>
    </location>
</feature>
<dbReference type="KEGG" id="scm:SCHCO_02669985"/>
<dbReference type="EMBL" id="GL377309">
    <property type="protein sequence ID" value="EFI94244.1"/>
    <property type="molecule type" value="Genomic_DNA"/>
</dbReference>
<gene>
    <name evidence="2" type="ORF">SCHCODRAFT_111016</name>
</gene>
<accession>D8QAU7</accession>
<feature type="transmembrane region" description="Helical" evidence="1">
    <location>
        <begin position="6"/>
        <end position="31"/>
    </location>
</feature>
<dbReference type="GeneID" id="9594292"/>
<evidence type="ECO:0000313" key="2">
    <source>
        <dbReference type="EMBL" id="EFI94244.1"/>
    </source>
</evidence>
<feature type="non-terminal residue" evidence="2">
    <location>
        <position position="157"/>
    </location>
</feature>
<proteinExistence type="predicted"/>
<evidence type="ECO:0000256" key="1">
    <source>
        <dbReference type="SAM" id="Phobius"/>
    </source>
</evidence>
<protein>
    <submittedName>
        <fullName evidence="2">Uncharacterized protein</fullName>
    </submittedName>
</protein>
<keyword evidence="1" id="KW-1133">Transmembrane helix</keyword>
<dbReference type="HOGENOM" id="CLU_1678948_0_0_1"/>
<keyword evidence="3" id="KW-1185">Reference proteome</keyword>
<keyword evidence="1" id="KW-0812">Transmembrane</keyword>
<sequence length="157" mass="17132">MGGQVFYAFFTAPVIVTNLAATALVGVKTWVYRRQIAVWLGPSSGDSRVGRVLMLLLESGLAFCGACVSGRTTRAQIVLNIIEQITLTVVTFMDVRFGFIIFTFMRSFLQGFAGIYATLVILMVAAQEHLTSDPALAGQSSFLASIRFLSHDEEPED</sequence>
<dbReference type="VEuPathDB" id="FungiDB:SCHCODRAFT_02669985"/>
<name>D8QAU7_SCHCM</name>